<dbReference type="SUPFAM" id="SSF46785">
    <property type="entry name" value="Winged helix' DNA-binding domain"/>
    <property type="match status" value="1"/>
</dbReference>
<evidence type="ECO:0000313" key="5">
    <source>
        <dbReference type="EMBL" id="MFD2420734.1"/>
    </source>
</evidence>
<dbReference type="Proteomes" id="UP001597417">
    <property type="component" value="Unassembled WGS sequence"/>
</dbReference>
<dbReference type="PANTHER" id="PTHR43537:SF24">
    <property type="entry name" value="GLUCONATE OPERON TRANSCRIPTIONAL REPRESSOR"/>
    <property type="match status" value="1"/>
</dbReference>
<keyword evidence="1" id="KW-0805">Transcription regulation</keyword>
<organism evidence="5 6">
    <name type="scientific">Amycolatopsis pigmentata</name>
    <dbReference type="NCBI Taxonomy" id="450801"/>
    <lineage>
        <taxon>Bacteria</taxon>
        <taxon>Bacillati</taxon>
        <taxon>Actinomycetota</taxon>
        <taxon>Actinomycetes</taxon>
        <taxon>Pseudonocardiales</taxon>
        <taxon>Pseudonocardiaceae</taxon>
        <taxon>Amycolatopsis</taxon>
    </lineage>
</organism>
<dbReference type="EMBL" id="JBHUKR010000020">
    <property type="protein sequence ID" value="MFD2420734.1"/>
    <property type="molecule type" value="Genomic_DNA"/>
</dbReference>
<sequence>MVESVKMGSPGPDLSGRIGRVSAPLREQVLEVLRDAILSFRFKPGQRLIERELIDSTGVSRTTIREVIRELAAEGLVKTIPQKGAVVVAPSAEEAEELYELRGVLEGHLVKKFIENASDAEVVAVRKAFTQFEQTVERGGGTASMLKLKDKLYDLLARGAGNRALQASLTQLHARVSLLRATSLSSSEERPRQAVQELRALVEAIEARDSRAAQRASARHVANAAKAGIKGLGEAV</sequence>
<evidence type="ECO:0000259" key="4">
    <source>
        <dbReference type="PROSITE" id="PS50949"/>
    </source>
</evidence>
<dbReference type="SUPFAM" id="SSF48008">
    <property type="entry name" value="GntR ligand-binding domain-like"/>
    <property type="match status" value="1"/>
</dbReference>
<dbReference type="InterPro" id="IPR036388">
    <property type="entry name" value="WH-like_DNA-bd_sf"/>
</dbReference>
<dbReference type="Pfam" id="PF00392">
    <property type="entry name" value="GntR"/>
    <property type="match status" value="1"/>
</dbReference>
<dbReference type="InterPro" id="IPR011711">
    <property type="entry name" value="GntR_C"/>
</dbReference>
<name>A0ABW5G2X8_9PSEU</name>
<dbReference type="SMART" id="SM00345">
    <property type="entry name" value="HTH_GNTR"/>
    <property type="match status" value="1"/>
</dbReference>
<dbReference type="InterPro" id="IPR008920">
    <property type="entry name" value="TF_FadR/GntR_C"/>
</dbReference>
<feature type="domain" description="HTH gntR-type" evidence="4">
    <location>
        <begin position="23"/>
        <end position="90"/>
    </location>
</feature>
<dbReference type="CDD" id="cd07377">
    <property type="entry name" value="WHTH_GntR"/>
    <property type="match status" value="1"/>
</dbReference>
<proteinExistence type="predicted"/>
<evidence type="ECO:0000256" key="1">
    <source>
        <dbReference type="ARBA" id="ARBA00023015"/>
    </source>
</evidence>
<dbReference type="PROSITE" id="PS50949">
    <property type="entry name" value="HTH_GNTR"/>
    <property type="match status" value="1"/>
</dbReference>
<keyword evidence="2" id="KW-0238">DNA-binding</keyword>
<dbReference type="Gene3D" id="1.20.120.530">
    <property type="entry name" value="GntR ligand-binding domain-like"/>
    <property type="match status" value="1"/>
</dbReference>
<dbReference type="RefSeq" id="WP_378268935.1">
    <property type="nucleotide sequence ID" value="NZ_JBHUKR010000020.1"/>
</dbReference>
<dbReference type="InterPro" id="IPR000524">
    <property type="entry name" value="Tscrpt_reg_HTH_GntR"/>
</dbReference>
<comment type="caution">
    <text evidence="5">The sequence shown here is derived from an EMBL/GenBank/DDBJ whole genome shotgun (WGS) entry which is preliminary data.</text>
</comment>
<evidence type="ECO:0000313" key="6">
    <source>
        <dbReference type="Proteomes" id="UP001597417"/>
    </source>
</evidence>
<evidence type="ECO:0000256" key="3">
    <source>
        <dbReference type="ARBA" id="ARBA00023163"/>
    </source>
</evidence>
<protein>
    <submittedName>
        <fullName evidence="5">GntR family transcriptional regulator</fullName>
    </submittedName>
</protein>
<dbReference type="Gene3D" id="1.10.10.10">
    <property type="entry name" value="Winged helix-like DNA-binding domain superfamily/Winged helix DNA-binding domain"/>
    <property type="match status" value="1"/>
</dbReference>
<dbReference type="InterPro" id="IPR036390">
    <property type="entry name" value="WH_DNA-bd_sf"/>
</dbReference>
<accession>A0ABW5G2X8</accession>
<keyword evidence="6" id="KW-1185">Reference proteome</keyword>
<dbReference type="PANTHER" id="PTHR43537">
    <property type="entry name" value="TRANSCRIPTIONAL REGULATOR, GNTR FAMILY"/>
    <property type="match status" value="1"/>
</dbReference>
<evidence type="ECO:0000256" key="2">
    <source>
        <dbReference type="ARBA" id="ARBA00023125"/>
    </source>
</evidence>
<keyword evidence="3" id="KW-0804">Transcription</keyword>
<dbReference type="SMART" id="SM00895">
    <property type="entry name" value="FCD"/>
    <property type="match status" value="1"/>
</dbReference>
<dbReference type="Pfam" id="PF07729">
    <property type="entry name" value="FCD"/>
    <property type="match status" value="1"/>
</dbReference>
<dbReference type="PRINTS" id="PR00035">
    <property type="entry name" value="HTHGNTR"/>
</dbReference>
<reference evidence="6" key="1">
    <citation type="journal article" date="2019" name="Int. J. Syst. Evol. Microbiol.">
        <title>The Global Catalogue of Microorganisms (GCM) 10K type strain sequencing project: providing services to taxonomists for standard genome sequencing and annotation.</title>
        <authorList>
            <consortium name="The Broad Institute Genomics Platform"/>
            <consortium name="The Broad Institute Genome Sequencing Center for Infectious Disease"/>
            <person name="Wu L."/>
            <person name="Ma J."/>
        </authorList>
    </citation>
    <scope>NUCLEOTIDE SEQUENCE [LARGE SCALE GENOMIC DNA]</scope>
    <source>
        <strain evidence="6">CGMCC 4.7645</strain>
    </source>
</reference>
<gene>
    <name evidence="5" type="ORF">ACFSXZ_30835</name>
</gene>